<evidence type="ECO:0000256" key="5">
    <source>
        <dbReference type="ARBA" id="ARBA00011738"/>
    </source>
</evidence>
<keyword evidence="11 15" id="KW-0560">Oxidoreductase</keyword>
<dbReference type="RefSeq" id="WP_174404070.1">
    <property type="nucleotide sequence ID" value="NZ_BLVO01000005.1"/>
</dbReference>
<gene>
    <name evidence="15 18" type="primary">asd</name>
    <name evidence="18" type="ORF">DSM101010T_07290</name>
</gene>
<comment type="caution">
    <text evidence="18">The sequence shown here is derived from an EMBL/GenBank/DDBJ whole genome shotgun (WGS) entry which is preliminary data.</text>
</comment>
<proteinExistence type="inferred from homology"/>
<dbReference type="NCBIfam" id="NF011456">
    <property type="entry name" value="PRK14874.1"/>
    <property type="match status" value="1"/>
</dbReference>
<feature type="domain" description="Semialdehyde dehydrogenase NAD-binding" evidence="17">
    <location>
        <begin position="7"/>
        <end position="122"/>
    </location>
</feature>
<comment type="pathway">
    <text evidence="2 15">Amino-acid biosynthesis; L-lysine biosynthesis via DAP pathway; (S)-tetrahydrodipicolinate from L-aspartate: step 2/4.</text>
</comment>
<keyword evidence="13 15" id="KW-0486">Methionine biosynthesis</keyword>
<dbReference type="InterPro" id="IPR012280">
    <property type="entry name" value="Semialdhyde_DH_dimer_dom"/>
</dbReference>
<keyword evidence="8 15" id="KW-0791">Threonine biosynthesis</keyword>
<reference evidence="18 19" key="1">
    <citation type="submission" date="2020-05" db="EMBL/GenBank/DDBJ databases">
        <title>Draft genome sequence of Desulfovibrio sp. strain HN2T.</title>
        <authorList>
            <person name="Ueno A."/>
            <person name="Tamazawa S."/>
            <person name="Tamamura S."/>
            <person name="Murakami T."/>
            <person name="Kiyama T."/>
            <person name="Inomata H."/>
            <person name="Amano Y."/>
            <person name="Miyakawa K."/>
            <person name="Tamaki H."/>
            <person name="Naganuma T."/>
            <person name="Kaneko K."/>
        </authorList>
    </citation>
    <scope>NUCLEOTIDE SEQUENCE [LARGE SCALE GENOMIC DNA]</scope>
    <source>
        <strain evidence="18 19">HN2</strain>
    </source>
</reference>
<keyword evidence="10 15" id="KW-0220">Diaminopimelate biosynthesis</keyword>
<feature type="binding site" evidence="15">
    <location>
        <begin position="42"/>
        <end position="43"/>
    </location>
    <ligand>
        <name>NADP(+)</name>
        <dbReference type="ChEBI" id="CHEBI:58349"/>
    </ligand>
</feature>
<dbReference type="AlphaFoldDB" id="A0A7J0BH01"/>
<dbReference type="HAMAP" id="MF_02121">
    <property type="entry name" value="ASADH"/>
    <property type="match status" value="1"/>
</dbReference>
<comment type="subunit">
    <text evidence="5 15">Homodimer.</text>
</comment>
<feature type="active site" description="Proton acceptor" evidence="15 16">
    <location>
        <position position="244"/>
    </location>
</feature>
<evidence type="ECO:0000256" key="8">
    <source>
        <dbReference type="ARBA" id="ARBA00022697"/>
    </source>
</evidence>
<dbReference type="GO" id="GO:0009097">
    <property type="term" value="P:isoleucine biosynthetic process"/>
    <property type="evidence" value="ECO:0007669"/>
    <property type="project" value="UniProtKB-UniRule"/>
</dbReference>
<feature type="binding site" evidence="15">
    <location>
        <position position="317"/>
    </location>
    <ligand>
        <name>NADP(+)</name>
        <dbReference type="ChEBI" id="CHEBI:58349"/>
    </ligand>
</feature>
<dbReference type="SUPFAM" id="SSF55347">
    <property type="entry name" value="Glyceraldehyde-3-phosphate dehydrogenase-like, C-terminal domain"/>
    <property type="match status" value="1"/>
</dbReference>
<dbReference type="GO" id="GO:0009089">
    <property type="term" value="P:lysine biosynthetic process via diaminopimelate"/>
    <property type="evidence" value="ECO:0007669"/>
    <property type="project" value="UniProtKB-UniRule"/>
</dbReference>
<keyword evidence="12 15" id="KW-0457">Lysine biosynthesis</keyword>
<dbReference type="EC" id="1.2.1.11" evidence="6 15"/>
<dbReference type="GO" id="GO:0004073">
    <property type="term" value="F:aspartate-semialdehyde dehydrogenase activity"/>
    <property type="evidence" value="ECO:0007669"/>
    <property type="project" value="UniProtKB-UniRule"/>
</dbReference>
<evidence type="ECO:0000256" key="14">
    <source>
        <dbReference type="ARBA" id="ARBA00047891"/>
    </source>
</evidence>
<dbReference type="GO" id="GO:0009088">
    <property type="term" value="P:threonine biosynthetic process"/>
    <property type="evidence" value="ECO:0007669"/>
    <property type="project" value="UniProtKB-UniRule"/>
</dbReference>
<evidence type="ECO:0000256" key="12">
    <source>
        <dbReference type="ARBA" id="ARBA00023154"/>
    </source>
</evidence>
<evidence type="ECO:0000256" key="3">
    <source>
        <dbReference type="ARBA" id="ARBA00005097"/>
    </source>
</evidence>
<dbReference type="PANTHER" id="PTHR46278">
    <property type="entry name" value="DEHYDROGENASE, PUTATIVE-RELATED"/>
    <property type="match status" value="1"/>
</dbReference>
<comment type="similarity">
    <text evidence="4 15">Belongs to the aspartate-semialdehyde dehydrogenase family.</text>
</comment>
<keyword evidence="9 15" id="KW-0521">NADP</keyword>
<feature type="active site" description="Acyl-thioester intermediate" evidence="15 16">
    <location>
        <position position="131"/>
    </location>
</feature>
<dbReference type="UniPathway" id="UPA00051">
    <property type="reaction ID" value="UER00464"/>
</dbReference>
<dbReference type="GO" id="GO:0046983">
    <property type="term" value="F:protein dimerization activity"/>
    <property type="evidence" value="ECO:0007669"/>
    <property type="project" value="InterPro"/>
</dbReference>
<feature type="binding site" evidence="15">
    <location>
        <begin position="161"/>
        <end position="162"/>
    </location>
    <ligand>
        <name>NADP(+)</name>
        <dbReference type="ChEBI" id="CHEBI:58349"/>
    </ligand>
</feature>
<evidence type="ECO:0000256" key="9">
    <source>
        <dbReference type="ARBA" id="ARBA00022857"/>
    </source>
</evidence>
<organism evidence="18 19">
    <name type="scientific">Desulfovibrio subterraneus</name>
    <dbReference type="NCBI Taxonomy" id="2718620"/>
    <lineage>
        <taxon>Bacteria</taxon>
        <taxon>Pseudomonadati</taxon>
        <taxon>Thermodesulfobacteriota</taxon>
        <taxon>Desulfovibrionia</taxon>
        <taxon>Desulfovibrionales</taxon>
        <taxon>Desulfovibrionaceae</taxon>
        <taxon>Desulfovibrio</taxon>
    </lineage>
</organism>
<dbReference type="Gene3D" id="3.30.360.10">
    <property type="entry name" value="Dihydrodipicolinate Reductase, domain 2"/>
    <property type="match status" value="1"/>
</dbReference>
<evidence type="ECO:0000256" key="16">
    <source>
        <dbReference type="PIRSR" id="PIRSR000148-1"/>
    </source>
</evidence>
<dbReference type="Proteomes" id="UP000503840">
    <property type="component" value="Unassembled WGS sequence"/>
</dbReference>
<evidence type="ECO:0000256" key="10">
    <source>
        <dbReference type="ARBA" id="ARBA00022915"/>
    </source>
</evidence>
<dbReference type="InterPro" id="IPR036291">
    <property type="entry name" value="NAD(P)-bd_dom_sf"/>
</dbReference>
<comment type="pathway">
    <text evidence="1 15">Amino-acid biosynthesis; L-methionine biosynthesis via de novo pathway; L-homoserine from L-aspartate: step 2/3.</text>
</comment>
<dbReference type="SMART" id="SM00859">
    <property type="entry name" value="Semialdhyde_dh"/>
    <property type="match status" value="1"/>
</dbReference>
<comment type="function">
    <text evidence="15">Catalyzes the NADPH-dependent formation of L-aspartate-semialdehyde (L-ASA) by the reductive dephosphorylation of L-aspartyl-4-phosphate.</text>
</comment>
<keyword evidence="19" id="KW-1185">Reference proteome</keyword>
<comment type="caution">
    <text evidence="15">Lacks conserved residue(s) required for the propagation of feature annotation.</text>
</comment>
<evidence type="ECO:0000256" key="4">
    <source>
        <dbReference type="ARBA" id="ARBA00010584"/>
    </source>
</evidence>
<dbReference type="Pfam" id="PF01118">
    <property type="entry name" value="Semialdhyde_dh"/>
    <property type="match status" value="1"/>
</dbReference>
<evidence type="ECO:0000256" key="11">
    <source>
        <dbReference type="ARBA" id="ARBA00023002"/>
    </source>
</evidence>
<feature type="binding site" evidence="15">
    <location>
        <position position="158"/>
    </location>
    <ligand>
        <name>substrate</name>
    </ligand>
</feature>
<evidence type="ECO:0000256" key="7">
    <source>
        <dbReference type="ARBA" id="ARBA00022605"/>
    </source>
</evidence>
<dbReference type="SUPFAM" id="SSF51735">
    <property type="entry name" value="NAD(P)-binding Rossmann-fold domains"/>
    <property type="match status" value="1"/>
</dbReference>
<dbReference type="GO" id="GO:0019877">
    <property type="term" value="P:diaminopimelate biosynthetic process"/>
    <property type="evidence" value="ECO:0007669"/>
    <property type="project" value="UniProtKB-UniRule"/>
</dbReference>
<comment type="catalytic activity">
    <reaction evidence="14 15">
        <text>L-aspartate 4-semialdehyde + phosphate + NADP(+) = 4-phospho-L-aspartate + NADPH + H(+)</text>
        <dbReference type="Rhea" id="RHEA:24284"/>
        <dbReference type="ChEBI" id="CHEBI:15378"/>
        <dbReference type="ChEBI" id="CHEBI:43474"/>
        <dbReference type="ChEBI" id="CHEBI:57535"/>
        <dbReference type="ChEBI" id="CHEBI:57783"/>
        <dbReference type="ChEBI" id="CHEBI:58349"/>
        <dbReference type="ChEBI" id="CHEBI:537519"/>
        <dbReference type="EC" id="1.2.1.11"/>
    </reaction>
</comment>
<dbReference type="UniPathway" id="UPA00034">
    <property type="reaction ID" value="UER00016"/>
</dbReference>
<feature type="binding site" evidence="15">
    <location>
        <position position="237"/>
    </location>
    <ligand>
        <name>substrate</name>
    </ligand>
</feature>
<dbReference type="Pfam" id="PF02774">
    <property type="entry name" value="Semialdhyde_dhC"/>
    <property type="match status" value="1"/>
</dbReference>
<feature type="binding site" evidence="15">
    <location>
        <begin position="14"/>
        <end position="17"/>
    </location>
    <ligand>
        <name>NADP(+)</name>
        <dbReference type="ChEBI" id="CHEBI:58349"/>
    </ligand>
</feature>
<dbReference type="InterPro" id="IPR012080">
    <property type="entry name" value="Asp_semialdehyde_DH"/>
</dbReference>
<dbReference type="InterPro" id="IPR005986">
    <property type="entry name" value="Asp_semialdehyde_DH_beta"/>
</dbReference>
<protein>
    <recommendedName>
        <fullName evidence="6 15">Aspartate-semialdehyde dehydrogenase</fullName>
        <shortName evidence="15">ASA dehydrogenase</shortName>
        <shortName evidence="15">ASADH</shortName>
        <ecNumber evidence="6 15">1.2.1.11</ecNumber>
    </recommendedName>
    <alternativeName>
        <fullName evidence="15">Aspartate-beta-semialdehyde dehydrogenase</fullName>
    </alternativeName>
</protein>
<feature type="binding site" evidence="15">
    <location>
        <position position="184"/>
    </location>
    <ligand>
        <name>NADP(+)</name>
        <dbReference type="ChEBI" id="CHEBI:58349"/>
    </ligand>
</feature>
<dbReference type="CDD" id="cd18131">
    <property type="entry name" value="ASADH_C_bac_euk_like"/>
    <property type="match status" value="1"/>
</dbReference>
<dbReference type="EMBL" id="BLVO01000005">
    <property type="protein sequence ID" value="GFM32364.1"/>
    <property type="molecule type" value="Genomic_DNA"/>
</dbReference>
<evidence type="ECO:0000313" key="18">
    <source>
        <dbReference type="EMBL" id="GFM32364.1"/>
    </source>
</evidence>
<evidence type="ECO:0000259" key="17">
    <source>
        <dbReference type="SMART" id="SM00859"/>
    </source>
</evidence>
<keyword evidence="7 15" id="KW-0028">Amino-acid biosynthesis</keyword>
<sequence>MSKEKLVVAVVGATGAVGREMLKTLEQRAFPAHKVIALASARSAGTRVPFNGTELTVQELTEESFEGVDIAIFSAGGSTSEKFAPFAAKAGCVVVDNSSAWRMDKRCPLVVPEVNPQDLEWHNGIIANPNCSTIQMVVALKPLHDAAKIKRVVVSTYQAVSGTGQKAIDELESQVRQLFNMQQPEPKVYPYQIAFNALPHIDVFLDNDYTKEEMKMVHETVKIMGDESIKVTATAVRIPVFYGHSESVNIETEKKLTPAQARAILTQAPGITVLDNPKEKIYPMAIEATGEDATFVGRIREDETIENGLNMWVVADNIRKGAALNAVQIAEMLIERDLLGVKDTTVFQ</sequence>
<dbReference type="PANTHER" id="PTHR46278:SF2">
    <property type="entry name" value="ASPARTATE-SEMIALDEHYDE DEHYDROGENASE"/>
    <property type="match status" value="1"/>
</dbReference>
<dbReference type="PIRSF" id="PIRSF000148">
    <property type="entry name" value="ASA_dh"/>
    <property type="match status" value="1"/>
</dbReference>
<dbReference type="GO" id="GO:0071266">
    <property type="term" value="P:'de novo' L-methionine biosynthetic process"/>
    <property type="evidence" value="ECO:0007669"/>
    <property type="project" value="UniProtKB-UniRule"/>
</dbReference>
<dbReference type="InterPro" id="IPR000534">
    <property type="entry name" value="Semialdehyde_DH_NAD-bd"/>
</dbReference>
<comment type="pathway">
    <text evidence="3 15">Amino-acid biosynthesis; L-threonine biosynthesis; L-threonine from L-aspartate: step 2/5.</text>
</comment>
<dbReference type="GO" id="GO:0051287">
    <property type="term" value="F:NAD binding"/>
    <property type="evidence" value="ECO:0007669"/>
    <property type="project" value="InterPro"/>
</dbReference>
<dbReference type="UniPathway" id="UPA00050">
    <property type="reaction ID" value="UER00463"/>
</dbReference>
<accession>A0A7J0BH01</accession>
<dbReference type="GO" id="GO:0050661">
    <property type="term" value="F:NADP binding"/>
    <property type="evidence" value="ECO:0007669"/>
    <property type="project" value="UniProtKB-UniRule"/>
</dbReference>
<evidence type="ECO:0000256" key="15">
    <source>
        <dbReference type="HAMAP-Rule" id="MF_02121"/>
    </source>
</evidence>
<evidence type="ECO:0000256" key="2">
    <source>
        <dbReference type="ARBA" id="ARBA00005076"/>
    </source>
</evidence>
<name>A0A7J0BH01_9BACT</name>
<evidence type="ECO:0000256" key="1">
    <source>
        <dbReference type="ARBA" id="ARBA00005021"/>
    </source>
</evidence>
<evidence type="ECO:0000256" key="13">
    <source>
        <dbReference type="ARBA" id="ARBA00023167"/>
    </source>
</evidence>
<evidence type="ECO:0000256" key="6">
    <source>
        <dbReference type="ARBA" id="ARBA00013120"/>
    </source>
</evidence>
<evidence type="ECO:0000313" key="19">
    <source>
        <dbReference type="Proteomes" id="UP000503840"/>
    </source>
</evidence>
<feature type="binding site" evidence="15">
    <location>
        <position position="102"/>
    </location>
    <ligand>
        <name>phosphate</name>
        <dbReference type="ChEBI" id="CHEBI:43474"/>
    </ligand>
</feature>
<dbReference type="Gene3D" id="3.40.50.720">
    <property type="entry name" value="NAD(P)-binding Rossmann-like Domain"/>
    <property type="match status" value="1"/>
</dbReference>
<dbReference type="NCBIfam" id="TIGR01296">
    <property type="entry name" value="asd_B"/>
    <property type="match status" value="1"/>
</dbReference>
<dbReference type="CDD" id="cd02316">
    <property type="entry name" value="VcASADH2_like_N"/>
    <property type="match status" value="1"/>
</dbReference>